<dbReference type="AlphaFoldDB" id="A0A0A9GP33"/>
<reference evidence="1" key="1">
    <citation type="submission" date="2014-09" db="EMBL/GenBank/DDBJ databases">
        <authorList>
            <person name="Magalhaes I.L.F."/>
            <person name="Oliveira U."/>
            <person name="Santos F.R."/>
            <person name="Vidigal T.H.D.A."/>
            <person name="Brescovit A.D."/>
            <person name="Santos A.J."/>
        </authorList>
    </citation>
    <scope>NUCLEOTIDE SEQUENCE</scope>
    <source>
        <tissue evidence="1">Shoot tissue taken approximately 20 cm above the soil surface</tissue>
    </source>
</reference>
<evidence type="ECO:0000313" key="1">
    <source>
        <dbReference type="EMBL" id="JAE24311.1"/>
    </source>
</evidence>
<proteinExistence type="predicted"/>
<sequence length="24" mass="2612">MPLFLDKGCFQFFLGVGKICGGSF</sequence>
<dbReference type="EMBL" id="GBRH01173585">
    <property type="protein sequence ID" value="JAE24311.1"/>
    <property type="molecule type" value="Transcribed_RNA"/>
</dbReference>
<accession>A0A0A9GP33</accession>
<protein>
    <submittedName>
        <fullName evidence="1">Uncharacterized protein</fullName>
    </submittedName>
</protein>
<name>A0A0A9GP33_ARUDO</name>
<reference evidence="1" key="2">
    <citation type="journal article" date="2015" name="Data Brief">
        <title>Shoot transcriptome of the giant reed, Arundo donax.</title>
        <authorList>
            <person name="Barrero R.A."/>
            <person name="Guerrero F.D."/>
            <person name="Moolhuijzen P."/>
            <person name="Goolsby J.A."/>
            <person name="Tidwell J."/>
            <person name="Bellgard S.E."/>
            <person name="Bellgard M.I."/>
        </authorList>
    </citation>
    <scope>NUCLEOTIDE SEQUENCE</scope>
    <source>
        <tissue evidence="1">Shoot tissue taken approximately 20 cm above the soil surface</tissue>
    </source>
</reference>
<organism evidence="1">
    <name type="scientific">Arundo donax</name>
    <name type="common">Giant reed</name>
    <name type="synonym">Donax arundinaceus</name>
    <dbReference type="NCBI Taxonomy" id="35708"/>
    <lineage>
        <taxon>Eukaryota</taxon>
        <taxon>Viridiplantae</taxon>
        <taxon>Streptophyta</taxon>
        <taxon>Embryophyta</taxon>
        <taxon>Tracheophyta</taxon>
        <taxon>Spermatophyta</taxon>
        <taxon>Magnoliopsida</taxon>
        <taxon>Liliopsida</taxon>
        <taxon>Poales</taxon>
        <taxon>Poaceae</taxon>
        <taxon>PACMAD clade</taxon>
        <taxon>Arundinoideae</taxon>
        <taxon>Arundineae</taxon>
        <taxon>Arundo</taxon>
    </lineage>
</organism>